<dbReference type="RefSeq" id="WP_307555337.1">
    <property type="nucleotide sequence ID" value="NZ_JAUSQU010000001.1"/>
</dbReference>
<sequence>MITPNGPEEFTDDRARPAFQCRLPPDHLTAHAWTVTTRAVRPRTATTPDGTPVTIHDTVLTARHTR</sequence>
<dbReference type="EMBL" id="JAUSQU010000001">
    <property type="protein sequence ID" value="MDP9841752.1"/>
    <property type="molecule type" value="Genomic_DNA"/>
</dbReference>
<comment type="caution">
    <text evidence="2">The sequence shown here is derived from an EMBL/GenBank/DDBJ whole genome shotgun (WGS) entry which is preliminary data.</text>
</comment>
<gene>
    <name evidence="2" type="ORF">J2853_000963</name>
</gene>
<evidence type="ECO:0000313" key="3">
    <source>
        <dbReference type="Proteomes" id="UP001225356"/>
    </source>
</evidence>
<feature type="region of interest" description="Disordered" evidence="1">
    <location>
        <begin position="43"/>
        <end position="66"/>
    </location>
</feature>
<keyword evidence="3" id="KW-1185">Reference proteome</keyword>
<evidence type="ECO:0000313" key="2">
    <source>
        <dbReference type="EMBL" id="MDP9841752.1"/>
    </source>
</evidence>
<reference evidence="2 3" key="1">
    <citation type="submission" date="2023-07" db="EMBL/GenBank/DDBJ databases">
        <title>Sequencing the genomes of 1000 actinobacteria strains.</title>
        <authorList>
            <person name="Klenk H.-P."/>
        </authorList>
    </citation>
    <scope>NUCLEOTIDE SEQUENCE [LARGE SCALE GENOMIC DNA]</scope>
    <source>
        <strain evidence="2 3">DSM 46740</strain>
    </source>
</reference>
<name>A0ABT9Q4X2_9ACTN</name>
<evidence type="ECO:0000256" key="1">
    <source>
        <dbReference type="SAM" id="MobiDB-lite"/>
    </source>
</evidence>
<dbReference type="Proteomes" id="UP001225356">
    <property type="component" value="Unassembled WGS sequence"/>
</dbReference>
<protein>
    <submittedName>
        <fullName evidence="2">Uncharacterized protein</fullName>
    </submittedName>
</protein>
<accession>A0ABT9Q4X2</accession>
<proteinExistence type="predicted"/>
<organism evidence="2 3">
    <name type="scientific">Streptosporangium lutulentum</name>
    <dbReference type="NCBI Taxonomy" id="1461250"/>
    <lineage>
        <taxon>Bacteria</taxon>
        <taxon>Bacillati</taxon>
        <taxon>Actinomycetota</taxon>
        <taxon>Actinomycetes</taxon>
        <taxon>Streptosporangiales</taxon>
        <taxon>Streptosporangiaceae</taxon>
        <taxon>Streptosporangium</taxon>
    </lineage>
</organism>